<dbReference type="Proteomes" id="UP000278143">
    <property type="component" value="Unassembled WGS sequence"/>
</dbReference>
<keyword evidence="2" id="KW-1185">Reference proteome</keyword>
<dbReference type="InterPro" id="IPR036047">
    <property type="entry name" value="F-box-like_dom_sf"/>
</dbReference>
<dbReference type="EMBL" id="KZ989653">
    <property type="protein sequence ID" value="RKP25693.1"/>
    <property type="molecule type" value="Genomic_DNA"/>
</dbReference>
<name>A0A4P9YZS8_9FUNG</name>
<evidence type="ECO:0008006" key="3">
    <source>
        <dbReference type="Google" id="ProtNLM"/>
    </source>
</evidence>
<dbReference type="OrthoDB" id="10490217at2759"/>
<dbReference type="SUPFAM" id="SSF81383">
    <property type="entry name" value="F-box domain"/>
    <property type="match status" value="1"/>
</dbReference>
<proteinExistence type="predicted"/>
<reference evidence="2" key="1">
    <citation type="journal article" date="2018" name="Nat. Microbiol.">
        <title>Leveraging single-cell genomics to expand the fungal tree of life.</title>
        <authorList>
            <person name="Ahrendt S.R."/>
            <person name="Quandt C.A."/>
            <person name="Ciobanu D."/>
            <person name="Clum A."/>
            <person name="Salamov A."/>
            <person name="Andreopoulos B."/>
            <person name="Cheng J.F."/>
            <person name="Woyke T."/>
            <person name="Pelin A."/>
            <person name="Henrissat B."/>
            <person name="Reynolds N.K."/>
            <person name="Benny G.L."/>
            <person name="Smith M.E."/>
            <person name="James T.Y."/>
            <person name="Grigoriev I.V."/>
        </authorList>
    </citation>
    <scope>NUCLEOTIDE SEQUENCE [LARGE SCALE GENOMIC DNA]</scope>
    <source>
        <strain evidence="2">Benny S71-1</strain>
    </source>
</reference>
<evidence type="ECO:0000313" key="1">
    <source>
        <dbReference type="EMBL" id="RKP25693.1"/>
    </source>
</evidence>
<protein>
    <recommendedName>
        <fullName evidence="3">F-box domain-containing protein</fullName>
    </recommendedName>
</protein>
<evidence type="ECO:0000313" key="2">
    <source>
        <dbReference type="Proteomes" id="UP000278143"/>
    </source>
</evidence>
<accession>A0A4P9YZS8</accession>
<gene>
    <name evidence="1" type="ORF">SYNPS1DRAFT_28579</name>
</gene>
<sequence>MASIDNSISAALSCRLVYVLAALPTKDGHYLLGQLGRAGLWRLGVCCRTLRLVVQGYNALWRKRYRRRFLSGAYLAEEWDFVLWCLRTDGNNAGGPVERISLLGSTDWYNVYRRRVATEHHWRSGRSSTTRIALELEEDRHVRCDISIQSTLAAATILRLGYFIGDDPFARHFAIELLAHRDRRQSDHQTQKHSLSASPNVTACGTSYNVAHGRFLYYAGDHYIAARHAPLGEKPAQQDLAIWCRGHEQRHGTIRIPTDSRLFGIQGRWALVGEPLHMAESLATIYTSVTTANITVIDLDYTTKYADIVDGAWDIACFCEADKEAAVVYTARLAEEDGRHRLEWALHCFPSDDGTPTKQLRAGWLHLPEVHGSPVEEAYGMHGSLVAVRLRETDRSTSFLVHSIASSGQGATPQHAFTIEDSGLPTALAKQGLQCPLNLRSLIRCGDPFDEGQFMRLPDMGKYEHVIGSLYAVTVGRRAHESVYLVDIDTRRIVRVLKQPDEPEGARCFLMTGAIIHQTNGHQSQALTLHEYGAL</sequence>
<organism evidence="1 2">
    <name type="scientific">Syncephalis pseudoplumigaleata</name>
    <dbReference type="NCBI Taxonomy" id="1712513"/>
    <lineage>
        <taxon>Eukaryota</taxon>
        <taxon>Fungi</taxon>
        <taxon>Fungi incertae sedis</taxon>
        <taxon>Zoopagomycota</taxon>
        <taxon>Zoopagomycotina</taxon>
        <taxon>Zoopagomycetes</taxon>
        <taxon>Zoopagales</taxon>
        <taxon>Piptocephalidaceae</taxon>
        <taxon>Syncephalis</taxon>
    </lineage>
</organism>
<dbReference type="AlphaFoldDB" id="A0A4P9YZS8"/>